<name>A0ABS3JQP1_9BACT</name>
<keyword evidence="1" id="KW-1133">Transmembrane helix</keyword>
<comment type="caution">
    <text evidence="3">The sequence shown here is derived from an EMBL/GenBank/DDBJ whole genome shotgun (WGS) entry which is preliminary data.</text>
</comment>
<keyword evidence="4" id="KW-1185">Reference proteome</keyword>
<protein>
    <submittedName>
        <fullName evidence="3">Glycosyltransferase family 4 protein</fullName>
    </submittedName>
</protein>
<evidence type="ECO:0000313" key="3">
    <source>
        <dbReference type="EMBL" id="MBO0952323.1"/>
    </source>
</evidence>
<sequence length="398" mass="45322">MLSKPVSLLVINSHPIQYFAPLYRRLAADPAFDVTVLYCSQHGLTGEVDKQFGRSVKWDIPLLDGYRYEFLSNQSPNPSIHGFWGLLNLSTIKRLWRAPKSVVIVNGWASAVCYVAILSAWLFGHTVCMRGDSSHVVEQQRPRSQLKKRQWWLGRGLFRFIDYFLYIGQQNKTFYQFYGVQEARLIYCPFAVDNDRFRAQYHVLKPQRTQLRKRLGIAPDHLVVLFSGKYLPNKRPLDILQAVQQLHRSDVSVVLLGEGESRRELTEFIAQHTMTNVLLTGFVNQSVIGEYYAASDVYIMCSTIETWGLSTNEAMNFGVPVLLADTIGCVVDLVQEGVNGYSYPCGDISKLSNRLAQLLDMPAEQRTRMGEASLRLIDQYGYDKTVQALKKAFCPSQL</sequence>
<proteinExistence type="predicted"/>
<dbReference type="PANTHER" id="PTHR45947">
    <property type="entry name" value="SULFOQUINOVOSYL TRANSFERASE SQD2"/>
    <property type="match status" value="1"/>
</dbReference>
<dbReference type="SUPFAM" id="SSF53756">
    <property type="entry name" value="UDP-Glycosyltransferase/glycogen phosphorylase"/>
    <property type="match status" value="1"/>
</dbReference>
<feature type="transmembrane region" description="Helical" evidence="1">
    <location>
        <begin position="102"/>
        <end position="124"/>
    </location>
</feature>
<feature type="domain" description="Glycosyl transferase family 1" evidence="2">
    <location>
        <begin position="208"/>
        <end position="372"/>
    </location>
</feature>
<dbReference type="Pfam" id="PF00534">
    <property type="entry name" value="Glycos_transf_1"/>
    <property type="match status" value="1"/>
</dbReference>
<keyword evidence="1" id="KW-0812">Transmembrane</keyword>
<dbReference type="Proteomes" id="UP000664628">
    <property type="component" value="Unassembled WGS sequence"/>
</dbReference>
<dbReference type="EMBL" id="JAFMYW010000011">
    <property type="protein sequence ID" value="MBO0952323.1"/>
    <property type="molecule type" value="Genomic_DNA"/>
</dbReference>
<evidence type="ECO:0000256" key="1">
    <source>
        <dbReference type="SAM" id="Phobius"/>
    </source>
</evidence>
<reference evidence="3 4" key="1">
    <citation type="submission" date="2021-03" db="EMBL/GenBank/DDBJ databases">
        <title>Fibrella sp. HMF5405 genome sequencing and assembly.</title>
        <authorList>
            <person name="Kang H."/>
            <person name="Kim H."/>
            <person name="Bae S."/>
            <person name="Joh K."/>
        </authorList>
    </citation>
    <scope>NUCLEOTIDE SEQUENCE [LARGE SCALE GENOMIC DNA]</scope>
    <source>
        <strain evidence="3 4">HMF5405</strain>
    </source>
</reference>
<dbReference type="InterPro" id="IPR050194">
    <property type="entry name" value="Glycosyltransferase_grp1"/>
</dbReference>
<accession>A0ABS3JQP1</accession>
<keyword evidence="1" id="KW-0472">Membrane</keyword>
<dbReference type="Gene3D" id="3.40.50.2000">
    <property type="entry name" value="Glycogen Phosphorylase B"/>
    <property type="match status" value="2"/>
</dbReference>
<dbReference type="RefSeq" id="WP_207332278.1">
    <property type="nucleotide sequence ID" value="NZ_JAFMYW010000011.1"/>
</dbReference>
<dbReference type="InterPro" id="IPR001296">
    <property type="entry name" value="Glyco_trans_1"/>
</dbReference>
<dbReference type="CDD" id="cd03801">
    <property type="entry name" value="GT4_PimA-like"/>
    <property type="match status" value="1"/>
</dbReference>
<organism evidence="3 4">
    <name type="scientific">Fibrella forsythiae</name>
    <dbReference type="NCBI Taxonomy" id="2817061"/>
    <lineage>
        <taxon>Bacteria</taxon>
        <taxon>Pseudomonadati</taxon>
        <taxon>Bacteroidota</taxon>
        <taxon>Cytophagia</taxon>
        <taxon>Cytophagales</taxon>
        <taxon>Spirosomataceae</taxon>
        <taxon>Fibrella</taxon>
    </lineage>
</organism>
<evidence type="ECO:0000313" key="4">
    <source>
        <dbReference type="Proteomes" id="UP000664628"/>
    </source>
</evidence>
<evidence type="ECO:0000259" key="2">
    <source>
        <dbReference type="Pfam" id="PF00534"/>
    </source>
</evidence>
<dbReference type="PANTHER" id="PTHR45947:SF3">
    <property type="entry name" value="SULFOQUINOVOSYL TRANSFERASE SQD2"/>
    <property type="match status" value="1"/>
</dbReference>
<gene>
    <name evidence="3" type="ORF">J2I46_27315</name>
</gene>